<dbReference type="Proteomes" id="UP000834106">
    <property type="component" value="Chromosome 3"/>
</dbReference>
<sequence>MLSSASAAFSVRSGVAVKPTLNSGFRNETYRSDVRPEVVKPMMNYGPRSDGSRFGNASSFRRKDKPYCTHSMGLFRDVPNTFPLLGNTFPSTLKLLNLSSHLLLLFTSKHTCQNTLLPSTRSQGPCSDPHPTQSYLELTWVKRGPRSKFSREDSSKRLFSAGDFFLSKLRSGEDLVREVGGEGEGEG</sequence>
<reference evidence="1" key="1">
    <citation type="submission" date="2023-05" db="EMBL/GenBank/DDBJ databases">
        <authorList>
            <person name="Huff M."/>
        </authorList>
    </citation>
    <scope>NUCLEOTIDE SEQUENCE</scope>
</reference>
<evidence type="ECO:0000313" key="2">
    <source>
        <dbReference type="Proteomes" id="UP000834106"/>
    </source>
</evidence>
<evidence type="ECO:0000313" key="1">
    <source>
        <dbReference type="EMBL" id="CAI9758315.1"/>
    </source>
</evidence>
<dbReference type="AlphaFoldDB" id="A0AAD1YWB1"/>
<gene>
    <name evidence="1" type="ORF">FPE_LOCUS5745</name>
</gene>
<accession>A0AAD1YWB1</accession>
<organism evidence="1 2">
    <name type="scientific">Fraxinus pennsylvanica</name>
    <dbReference type="NCBI Taxonomy" id="56036"/>
    <lineage>
        <taxon>Eukaryota</taxon>
        <taxon>Viridiplantae</taxon>
        <taxon>Streptophyta</taxon>
        <taxon>Embryophyta</taxon>
        <taxon>Tracheophyta</taxon>
        <taxon>Spermatophyta</taxon>
        <taxon>Magnoliopsida</taxon>
        <taxon>eudicotyledons</taxon>
        <taxon>Gunneridae</taxon>
        <taxon>Pentapetalae</taxon>
        <taxon>asterids</taxon>
        <taxon>lamiids</taxon>
        <taxon>Lamiales</taxon>
        <taxon>Oleaceae</taxon>
        <taxon>Oleeae</taxon>
        <taxon>Fraxinus</taxon>
    </lineage>
</organism>
<dbReference type="EMBL" id="OU503038">
    <property type="protein sequence ID" value="CAI9758315.1"/>
    <property type="molecule type" value="Genomic_DNA"/>
</dbReference>
<protein>
    <submittedName>
        <fullName evidence="1">Uncharacterized protein</fullName>
    </submittedName>
</protein>
<proteinExistence type="predicted"/>
<keyword evidence="2" id="KW-1185">Reference proteome</keyword>
<name>A0AAD1YWB1_9LAMI</name>